<keyword evidence="1" id="KW-0472">Membrane</keyword>
<protein>
    <recommendedName>
        <fullName evidence="2">HTTM domain-containing protein</fullName>
    </recommendedName>
</protein>
<feature type="transmembrane region" description="Helical" evidence="1">
    <location>
        <begin position="16"/>
        <end position="36"/>
    </location>
</feature>
<evidence type="ECO:0000313" key="3">
    <source>
        <dbReference type="EMBL" id="PRP90655.1"/>
    </source>
</evidence>
<dbReference type="EMBL" id="PVNK01000274">
    <property type="protein sequence ID" value="PRP90655.1"/>
    <property type="molecule type" value="Genomic_DNA"/>
</dbReference>
<dbReference type="Proteomes" id="UP000237968">
    <property type="component" value="Unassembled WGS sequence"/>
</dbReference>
<dbReference type="InterPro" id="IPR053934">
    <property type="entry name" value="HTTM_dom"/>
</dbReference>
<reference evidence="3 4" key="1">
    <citation type="submission" date="2018-03" db="EMBL/GenBank/DDBJ databases">
        <title>Draft Genome Sequences of the Obligatory Marine Myxobacteria Enhygromyxa salina SWB005.</title>
        <authorList>
            <person name="Poehlein A."/>
            <person name="Moghaddam J.A."/>
            <person name="Harms H."/>
            <person name="Alanjari M."/>
            <person name="Koenig G.M."/>
            <person name="Daniel R."/>
            <person name="Schaeberle T.F."/>
        </authorList>
    </citation>
    <scope>NUCLEOTIDE SEQUENCE [LARGE SCALE GENOMIC DNA]</scope>
    <source>
        <strain evidence="3 4">SWB005</strain>
    </source>
</reference>
<organism evidence="3 4">
    <name type="scientific">Enhygromyxa salina</name>
    <dbReference type="NCBI Taxonomy" id="215803"/>
    <lineage>
        <taxon>Bacteria</taxon>
        <taxon>Pseudomonadati</taxon>
        <taxon>Myxococcota</taxon>
        <taxon>Polyangia</taxon>
        <taxon>Nannocystales</taxon>
        <taxon>Nannocystaceae</taxon>
        <taxon>Enhygromyxa</taxon>
    </lineage>
</organism>
<dbReference type="OrthoDB" id="8062649at2"/>
<dbReference type="Pfam" id="PF05090">
    <property type="entry name" value="HTTM"/>
    <property type="match status" value="1"/>
</dbReference>
<dbReference type="RefSeq" id="WP_106395451.1">
    <property type="nucleotide sequence ID" value="NZ_PVNK01000274.1"/>
</dbReference>
<keyword evidence="1" id="KW-1133">Transmembrane helix</keyword>
<evidence type="ECO:0000313" key="4">
    <source>
        <dbReference type="Proteomes" id="UP000237968"/>
    </source>
</evidence>
<sequence>MLESFAATEVSSRSLGLLRIFAALTIWVEFASPWVAHRMDDSAGTMLLAWVVLVAAWFVVFGFKTRWATAIMALAFAGLHLYYGVALGNAKLAAPVQEFQITVLLALTPCGRSLSVDRALAVRRAKRDGCGPPPERICWWQLELFIVQTATIYLWLGYEGCDPRWLSGELLERQILQWYGSDMFVVHPGFHRFAVVAAWTATIVEFGLVVGLLVRRLRPYAMWVALAFLFVHMLVFSTSYLGSYVFLMMMTMLIACLSPQRIHDLISLQGPR</sequence>
<evidence type="ECO:0000259" key="2">
    <source>
        <dbReference type="Pfam" id="PF05090"/>
    </source>
</evidence>
<proteinExistence type="predicted"/>
<accession>A0A2S9XCT2</accession>
<evidence type="ECO:0000256" key="1">
    <source>
        <dbReference type="SAM" id="Phobius"/>
    </source>
</evidence>
<keyword evidence="1" id="KW-0812">Transmembrane</keyword>
<feature type="transmembrane region" description="Helical" evidence="1">
    <location>
        <begin position="220"/>
        <end position="238"/>
    </location>
</feature>
<keyword evidence="4" id="KW-1185">Reference proteome</keyword>
<name>A0A2S9XCT2_9BACT</name>
<feature type="transmembrane region" description="Helical" evidence="1">
    <location>
        <begin position="193"/>
        <end position="213"/>
    </location>
</feature>
<gene>
    <name evidence="3" type="ORF">ENSA5_62730</name>
</gene>
<feature type="domain" description="HTTM" evidence="2">
    <location>
        <begin position="45"/>
        <end position="256"/>
    </location>
</feature>
<feature type="transmembrane region" description="Helical" evidence="1">
    <location>
        <begin position="67"/>
        <end position="87"/>
    </location>
</feature>
<dbReference type="AlphaFoldDB" id="A0A2S9XCT2"/>
<feature type="transmembrane region" description="Helical" evidence="1">
    <location>
        <begin position="42"/>
        <end position="60"/>
    </location>
</feature>
<comment type="caution">
    <text evidence="3">The sequence shown here is derived from an EMBL/GenBank/DDBJ whole genome shotgun (WGS) entry which is preliminary data.</text>
</comment>